<protein>
    <submittedName>
        <fullName evidence="2">YXWGXW repeat-containing protein</fullName>
    </submittedName>
</protein>
<evidence type="ECO:0000256" key="1">
    <source>
        <dbReference type="SAM" id="SignalP"/>
    </source>
</evidence>
<gene>
    <name evidence="2" type="ORF">SAMN02745126_02968</name>
</gene>
<dbReference type="RefSeq" id="WP_085934599.1">
    <property type="nucleotide sequence ID" value="NZ_FUWJ01000002.1"/>
</dbReference>
<reference evidence="3" key="1">
    <citation type="submission" date="2017-02" db="EMBL/GenBank/DDBJ databases">
        <authorList>
            <person name="Varghese N."/>
            <person name="Submissions S."/>
        </authorList>
    </citation>
    <scope>NUCLEOTIDE SEQUENCE [LARGE SCALE GENOMIC DNA]</scope>
    <source>
        <strain evidence="3">ATCC 27094</strain>
    </source>
</reference>
<keyword evidence="1" id="KW-0732">Signal</keyword>
<name>A0A1T4PQI8_9HYPH</name>
<organism evidence="2 3">
    <name type="scientific">Enhydrobacter aerosaccus</name>
    <dbReference type="NCBI Taxonomy" id="225324"/>
    <lineage>
        <taxon>Bacteria</taxon>
        <taxon>Pseudomonadati</taxon>
        <taxon>Pseudomonadota</taxon>
        <taxon>Alphaproteobacteria</taxon>
        <taxon>Hyphomicrobiales</taxon>
        <taxon>Enhydrobacter</taxon>
    </lineage>
</organism>
<dbReference type="Pfam" id="PF12779">
    <property type="entry name" value="WXXGXW"/>
    <property type="match status" value="2"/>
</dbReference>
<dbReference type="Proteomes" id="UP000190092">
    <property type="component" value="Unassembled WGS sequence"/>
</dbReference>
<evidence type="ECO:0000313" key="2">
    <source>
        <dbReference type="EMBL" id="SJZ93805.1"/>
    </source>
</evidence>
<proteinExistence type="predicted"/>
<dbReference type="EMBL" id="FUWJ01000002">
    <property type="protein sequence ID" value="SJZ93805.1"/>
    <property type="molecule type" value="Genomic_DNA"/>
</dbReference>
<dbReference type="STRING" id="225324.SAMN02745126_02968"/>
<keyword evidence="3" id="KW-1185">Reference proteome</keyword>
<feature type="signal peptide" evidence="1">
    <location>
        <begin position="1"/>
        <end position="22"/>
    </location>
</feature>
<dbReference type="InterPro" id="IPR024447">
    <property type="entry name" value="YXWGXW_rpt"/>
</dbReference>
<sequence>MQALSRRSLVSGLLIFASVGTAATAVCAQPQAEIIVPTAPPPPREEVVPVLPSERLERDVWRPGHWQWNGHEYVWVAGHYVERPRRGAVWVPGRWERRPHGWVYIEGHWG</sequence>
<evidence type="ECO:0000313" key="3">
    <source>
        <dbReference type="Proteomes" id="UP000190092"/>
    </source>
</evidence>
<feature type="chain" id="PRO_5012413920" evidence="1">
    <location>
        <begin position="23"/>
        <end position="110"/>
    </location>
</feature>
<dbReference type="AlphaFoldDB" id="A0A1T4PQI8"/>
<accession>A0A1T4PQI8</accession>